<dbReference type="Gene3D" id="3.40.50.2000">
    <property type="entry name" value="Glycogen Phosphorylase B"/>
    <property type="match status" value="2"/>
</dbReference>
<organism evidence="3 4">
    <name type="scientific">Prosthecochloris marina</name>
    <dbReference type="NCBI Taxonomy" id="2017681"/>
    <lineage>
        <taxon>Bacteria</taxon>
        <taxon>Pseudomonadati</taxon>
        <taxon>Chlorobiota</taxon>
        <taxon>Chlorobiia</taxon>
        <taxon>Chlorobiales</taxon>
        <taxon>Chlorobiaceae</taxon>
        <taxon>Prosthecochloris</taxon>
    </lineage>
</organism>
<dbReference type="InterPro" id="IPR051199">
    <property type="entry name" value="LPS_LOS_Heptosyltrfase"/>
</dbReference>
<accession>A0A317T9Y9</accession>
<sequence>MNQKKKWKKKRLFRQVLARILQKIVKRPLLSEPYTGTLKTIAILTQEKYGDAILLTPLLKHLKKEFPDTEIHLVTFNKTITEFFSTDSNVTAIHCAKGNLISYFKGVFSQKFDMLFNTKDHPSTTFLIHSLLIKAHRKAGIDNDFHKGFYDYLITVDYHSPIPLKNCGLMTILDKPVSAESCRPYIPPKPVSEKITQFLETSGLDGTIGINISAGWPTRYWTEDKWKTVIDTFTEQKFVVLSSPADLETKRRLESACPAILASPPTLNLYETGMIIDKLRLLVTPDTSLVHVASCQKTPVVGLYVKALQHQTRFKPFLIDHQQVISNTEFVKDITSEAVISAINELLRR</sequence>
<comment type="caution">
    <text evidence="3">The sequence shown here is derived from an EMBL/GenBank/DDBJ whole genome shotgun (WGS) entry which is preliminary data.</text>
</comment>
<dbReference type="PANTHER" id="PTHR30160:SF1">
    <property type="entry name" value="LIPOPOLYSACCHARIDE 1,2-N-ACETYLGLUCOSAMINETRANSFERASE-RELATED"/>
    <property type="match status" value="1"/>
</dbReference>
<keyword evidence="1" id="KW-0328">Glycosyltransferase</keyword>
<protein>
    <submittedName>
        <fullName evidence="3">Glycosyl hydrolase</fullName>
    </submittedName>
</protein>
<proteinExistence type="predicted"/>
<gene>
    <name evidence="3" type="ORF">CR164_04875</name>
</gene>
<evidence type="ECO:0000256" key="1">
    <source>
        <dbReference type="ARBA" id="ARBA00022676"/>
    </source>
</evidence>
<evidence type="ECO:0000313" key="3">
    <source>
        <dbReference type="EMBL" id="PWW82341.1"/>
    </source>
</evidence>
<dbReference type="GO" id="GO:0005829">
    <property type="term" value="C:cytosol"/>
    <property type="evidence" value="ECO:0007669"/>
    <property type="project" value="TreeGrafter"/>
</dbReference>
<dbReference type="GO" id="GO:0008713">
    <property type="term" value="F:ADP-heptose-lipopolysaccharide heptosyltransferase activity"/>
    <property type="evidence" value="ECO:0007669"/>
    <property type="project" value="TreeGrafter"/>
</dbReference>
<evidence type="ECO:0000256" key="2">
    <source>
        <dbReference type="ARBA" id="ARBA00022679"/>
    </source>
</evidence>
<dbReference type="Proteomes" id="UP000246278">
    <property type="component" value="Unassembled WGS sequence"/>
</dbReference>
<dbReference type="CDD" id="cd03789">
    <property type="entry name" value="GT9_LPS_heptosyltransferase"/>
    <property type="match status" value="1"/>
</dbReference>
<dbReference type="AlphaFoldDB" id="A0A317T9Y9"/>
<keyword evidence="3" id="KW-0378">Hydrolase</keyword>
<dbReference type="RefSeq" id="WP_110022814.1">
    <property type="nucleotide sequence ID" value="NZ_PDNZ01000003.1"/>
</dbReference>
<dbReference type="Pfam" id="PF01075">
    <property type="entry name" value="Glyco_transf_9"/>
    <property type="match status" value="1"/>
</dbReference>
<keyword evidence="4" id="KW-1185">Reference proteome</keyword>
<dbReference type="GO" id="GO:0016787">
    <property type="term" value="F:hydrolase activity"/>
    <property type="evidence" value="ECO:0007669"/>
    <property type="project" value="UniProtKB-KW"/>
</dbReference>
<reference evidence="4" key="1">
    <citation type="submission" date="2017-10" db="EMBL/GenBank/DDBJ databases">
        <authorList>
            <person name="Gaisin V.A."/>
            <person name="Rysina M.S."/>
            <person name="Grouzdev D.S."/>
        </authorList>
    </citation>
    <scope>NUCLEOTIDE SEQUENCE [LARGE SCALE GENOMIC DNA]</scope>
    <source>
        <strain evidence="4">V1</strain>
    </source>
</reference>
<dbReference type="SUPFAM" id="SSF53756">
    <property type="entry name" value="UDP-Glycosyltransferase/glycogen phosphorylase"/>
    <property type="match status" value="1"/>
</dbReference>
<name>A0A317T9Y9_9CHLB</name>
<dbReference type="InterPro" id="IPR002201">
    <property type="entry name" value="Glyco_trans_9"/>
</dbReference>
<keyword evidence="2" id="KW-0808">Transferase</keyword>
<dbReference type="EMBL" id="PDNZ01000003">
    <property type="protein sequence ID" value="PWW82341.1"/>
    <property type="molecule type" value="Genomic_DNA"/>
</dbReference>
<dbReference type="PANTHER" id="PTHR30160">
    <property type="entry name" value="TETRAACYLDISACCHARIDE 4'-KINASE-RELATED"/>
    <property type="match status" value="1"/>
</dbReference>
<evidence type="ECO:0000313" key="4">
    <source>
        <dbReference type="Proteomes" id="UP000246278"/>
    </source>
</evidence>
<dbReference type="GO" id="GO:0009244">
    <property type="term" value="P:lipopolysaccharide core region biosynthetic process"/>
    <property type="evidence" value="ECO:0007669"/>
    <property type="project" value="TreeGrafter"/>
</dbReference>
<dbReference type="OrthoDB" id="9797795at2"/>